<evidence type="ECO:0000256" key="8">
    <source>
        <dbReference type="SAM" id="SignalP"/>
    </source>
</evidence>
<evidence type="ECO:0000256" key="3">
    <source>
        <dbReference type="ARBA" id="ARBA00022692"/>
    </source>
</evidence>
<dbReference type="SUPFAM" id="SSF52058">
    <property type="entry name" value="L domain-like"/>
    <property type="match status" value="1"/>
</dbReference>
<evidence type="ECO:0000256" key="1">
    <source>
        <dbReference type="ARBA" id="ARBA00004370"/>
    </source>
</evidence>
<sequence>MLMHSKMDLVLLLRLLVSIASIALLGTSCNGGQLSESTTLLNFIRAVDPENVLRIERNRLMPDPCSYKWKGIKCNSGGTTVIAIRLLNLNLTGILDVESLCSLPNLEVLSLSGNSIKGTISEAISKCESLIYLDLSRNSLSGSVPTALTKLKNLERLDISQNQFMGRVTTFGSSKRSFLCLKNARITQDLKENGEYSSAIQENVPRKALSESSPDAKSHKNWGLWIILGLGIVILLLVLLFVIIRALKRAREKAASAISSSKNPPIKAADEVQPQERKSELVFFVEPEEMFKLEDLLEATTGLKMEGLCSSLYIVQLENDAIFAVKRLKKLRVSFEVFDQTMRKIGNLKHPNILPLVAFHSTNEEKLLIYKYQRNESLLTLFENYIEGKRNFPWKPRLSIAAGIVEGLNFIYHRPANDEIIPHGNIKLSNILLNDEEEPLISEYGYSKFFDPSRDCLYKSKGHTAPEKSLTEKSDVFSFGVILLELLTGKIVENNGIDLPRWVKSMVREEWTVEVFDKEVAEIEMYAIPLLNVALKCVSHRPRKRPTIAEVREKIAEVVSAVEDLSPSSVASSEFSQLDRLSIPSVTPET</sequence>
<keyword evidence="8" id="KW-0732">Signal</keyword>
<proteinExistence type="predicted"/>
<dbReference type="InterPro" id="IPR001611">
    <property type="entry name" value="Leu-rich_rpt"/>
</dbReference>
<dbReference type="PANTHER" id="PTHR48007:SF77">
    <property type="entry name" value="PROTEIN KINASE DOMAIN-CONTAINING PROTEIN"/>
    <property type="match status" value="1"/>
</dbReference>
<evidence type="ECO:0000256" key="2">
    <source>
        <dbReference type="ARBA" id="ARBA00022614"/>
    </source>
</evidence>
<evidence type="ECO:0000313" key="10">
    <source>
        <dbReference type="EMBL" id="CAI9773398.1"/>
    </source>
</evidence>
<accession>A0AAD2E265</accession>
<feature type="domain" description="Protein kinase" evidence="9">
    <location>
        <begin position="290"/>
        <end position="559"/>
    </location>
</feature>
<dbReference type="GO" id="GO:0005524">
    <property type="term" value="F:ATP binding"/>
    <property type="evidence" value="ECO:0007669"/>
    <property type="project" value="InterPro"/>
</dbReference>
<dbReference type="PANTHER" id="PTHR48007">
    <property type="entry name" value="LEUCINE-RICH REPEAT RECEPTOR-LIKE PROTEIN KINASE PXC1"/>
    <property type="match status" value="1"/>
</dbReference>
<evidence type="ECO:0000313" key="11">
    <source>
        <dbReference type="Proteomes" id="UP000834106"/>
    </source>
</evidence>
<dbReference type="Gene3D" id="1.10.510.10">
    <property type="entry name" value="Transferase(Phosphotransferase) domain 1"/>
    <property type="match status" value="1"/>
</dbReference>
<keyword evidence="5 7" id="KW-1133">Transmembrane helix</keyword>
<feature type="chain" id="PRO_5042192123" description="Protein kinase domain-containing protein" evidence="8">
    <location>
        <begin position="32"/>
        <end position="590"/>
    </location>
</feature>
<dbReference type="InterPro" id="IPR046959">
    <property type="entry name" value="PRK1-6/SRF4-like"/>
</dbReference>
<evidence type="ECO:0000256" key="6">
    <source>
        <dbReference type="ARBA" id="ARBA00023136"/>
    </source>
</evidence>
<dbReference type="EMBL" id="OU503047">
    <property type="protein sequence ID" value="CAI9773398.1"/>
    <property type="molecule type" value="Genomic_DNA"/>
</dbReference>
<dbReference type="Pfam" id="PF13855">
    <property type="entry name" value="LRR_8"/>
    <property type="match status" value="1"/>
</dbReference>
<organism evidence="10 11">
    <name type="scientific">Fraxinus pennsylvanica</name>
    <dbReference type="NCBI Taxonomy" id="56036"/>
    <lineage>
        <taxon>Eukaryota</taxon>
        <taxon>Viridiplantae</taxon>
        <taxon>Streptophyta</taxon>
        <taxon>Embryophyta</taxon>
        <taxon>Tracheophyta</taxon>
        <taxon>Spermatophyta</taxon>
        <taxon>Magnoliopsida</taxon>
        <taxon>eudicotyledons</taxon>
        <taxon>Gunneridae</taxon>
        <taxon>Pentapetalae</taxon>
        <taxon>asterids</taxon>
        <taxon>lamiids</taxon>
        <taxon>Lamiales</taxon>
        <taxon>Oleaceae</taxon>
        <taxon>Oleeae</taxon>
        <taxon>Fraxinus</taxon>
    </lineage>
</organism>
<dbReference type="PROSITE" id="PS50011">
    <property type="entry name" value="PROTEIN_KINASE_DOM"/>
    <property type="match status" value="1"/>
</dbReference>
<evidence type="ECO:0000256" key="5">
    <source>
        <dbReference type="ARBA" id="ARBA00022989"/>
    </source>
</evidence>
<dbReference type="InterPro" id="IPR011009">
    <property type="entry name" value="Kinase-like_dom_sf"/>
</dbReference>
<comment type="subcellular location">
    <subcellularLocation>
        <location evidence="1">Membrane</location>
    </subcellularLocation>
</comment>
<dbReference type="PROSITE" id="PS51257">
    <property type="entry name" value="PROKAR_LIPOPROTEIN"/>
    <property type="match status" value="1"/>
</dbReference>
<feature type="transmembrane region" description="Helical" evidence="7">
    <location>
        <begin position="222"/>
        <end position="244"/>
    </location>
</feature>
<dbReference type="FunFam" id="3.80.10.10:FF:000383">
    <property type="entry name" value="Leucine-rich repeat receptor protein kinase EMS1"/>
    <property type="match status" value="1"/>
</dbReference>
<dbReference type="GO" id="GO:0016020">
    <property type="term" value="C:membrane"/>
    <property type="evidence" value="ECO:0007669"/>
    <property type="project" value="UniProtKB-SubCell"/>
</dbReference>
<keyword evidence="3 7" id="KW-0812">Transmembrane</keyword>
<gene>
    <name evidence="10" type="ORF">FPE_LOCUS20828</name>
</gene>
<evidence type="ECO:0000256" key="4">
    <source>
        <dbReference type="ARBA" id="ARBA00022737"/>
    </source>
</evidence>
<dbReference type="GO" id="GO:0004672">
    <property type="term" value="F:protein kinase activity"/>
    <property type="evidence" value="ECO:0007669"/>
    <property type="project" value="InterPro"/>
</dbReference>
<keyword evidence="4" id="KW-0677">Repeat</keyword>
<evidence type="ECO:0000256" key="7">
    <source>
        <dbReference type="SAM" id="Phobius"/>
    </source>
</evidence>
<keyword evidence="2" id="KW-0433">Leucine-rich repeat</keyword>
<dbReference type="Pfam" id="PF00069">
    <property type="entry name" value="Pkinase"/>
    <property type="match status" value="1"/>
</dbReference>
<reference evidence="10" key="1">
    <citation type="submission" date="2023-05" db="EMBL/GenBank/DDBJ databases">
        <authorList>
            <person name="Huff M."/>
        </authorList>
    </citation>
    <scope>NUCLEOTIDE SEQUENCE</scope>
</reference>
<evidence type="ECO:0000259" key="9">
    <source>
        <dbReference type="PROSITE" id="PS50011"/>
    </source>
</evidence>
<dbReference type="InterPro" id="IPR000719">
    <property type="entry name" value="Prot_kinase_dom"/>
</dbReference>
<dbReference type="InterPro" id="IPR032675">
    <property type="entry name" value="LRR_dom_sf"/>
</dbReference>
<name>A0AAD2E265_9LAMI</name>
<dbReference type="Proteomes" id="UP000834106">
    <property type="component" value="Chromosome 12"/>
</dbReference>
<dbReference type="Gene3D" id="3.30.200.20">
    <property type="entry name" value="Phosphorylase Kinase, domain 1"/>
    <property type="match status" value="1"/>
</dbReference>
<dbReference type="AlphaFoldDB" id="A0AAD2E265"/>
<dbReference type="Gene3D" id="3.80.10.10">
    <property type="entry name" value="Ribonuclease Inhibitor"/>
    <property type="match status" value="1"/>
</dbReference>
<protein>
    <recommendedName>
        <fullName evidence="9">Protein kinase domain-containing protein</fullName>
    </recommendedName>
</protein>
<feature type="signal peptide" evidence="8">
    <location>
        <begin position="1"/>
        <end position="31"/>
    </location>
</feature>
<dbReference type="SUPFAM" id="SSF56112">
    <property type="entry name" value="Protein kinase-like (PK-like)"/>
    <property type="match status" value="1"/>
</dbReference>
<keyword evidence="11" id="KW-1185">Reference proteome</keyword>
<keyword evidence="6 7" id="KW-0472">Membrane</keyword>